<keyword evidence="1" id="KW-0012">Acyltransferase</keyword>
<evidence type="ECO:0000313" key="3">
    <source>
        <dbReference type="Proteomes" id="UP000267096"/>
    </source>
</evidence>
<organism evidence="4">
    <name type="scientific">Anisakis simplex</name>
    <name type="common">Herring worm</name>
    <dbReference type="NCBI Taxonomy" id="6269"/>
    <lineage>
        <taxon>Eukaryota</taxon>
        <taxon>Metazoa</taxon>
        <taxon>Ecdysozoa</taxon>
        <taxon>Nematoda</taxon>
        <taxon>Chromadorea</taxon>
        <taxon>Rhabditida</taxon>
        <taxon>Spirurina</taxon>
        <taxon>Ascaridomorpha</taxon>
        <taxon>Ascaridoidea</taxon>
        <taxon>Anisakidae</taxon>
        <taxon>Anisakis</taxon>
        <taxon>Anisakis simplex complex</taxon>
    </lineage>
</organism>
<dbReference type="InterPro" id="IPR016181">
    <property type="entry name" value="Acyl_CoA_acyltransferase"/>
</dbReference>
<dbReference type="EMBL" id="UYRR01032448">
    <property type="protein sequence ID" value="VDK55676.1"/>
    <property type="molecule type" value="Genomic_DNA"/>
</dbReference>
<dbReference type="OrthoDB" id="61870at2759"/>
<gene>
    <name evidence="2" type="ORF">ASIM_LOCUS15628</name>
</gene>
<dbReference type="EC" id="2.3.1.-" evidence="1"/>
<proteinExistence type="inferred from homology"/>
<evidence type="ECO:0000313" key="4">
    <source>
        <dbReference type="WBParaSite" id="ASIM_0001622101-mRNA-1"/>
    </source>
</evidence>
<dbReference type="SUPFAM" id="SSF55729">
    <property type="entry name" value="Acyl-CoA N-acyltransferases (Nat)"/>
    <property type="match status" value="1"/>
</dbReference>
<dbReference type="InterPro" id="IPR010313">
    <property type="entry name" value="Glycine_N-acyltransferase"/>
</dbReference>
<comment type="similarity">
    <text evidence="1">Belongs to the glycine N-acyltransferase family.</text>
</comment>
<keyword evidence="3" id="KW-1185">Reference proteome</keyword>
<reference evidence="4" key="1">
    <citation type="submission" date="2017-02" db="UniProtKB">
        <authorList>
            <consortium name="WormBaseParasite"/>
        </authorList>
    </citation>
    <scope>IDENTIFICATION</scope>
</reference>
<accession>A0A0M3K5I0</accession>
<dbReference type="GO" id="GO:0005739">
    <property type="term" value="C:mitochondrion"/>
    <property type="evidence" value="ECO:0007669"/>
    <property type="project" value="InterPro"/>
</dbReference>
<dbReference type="AlphaFoldDB" id="A0A0M3K5I0"/>
<name>A0A0M3K5I0_ANISI</name>
<dbReference type="GO" id="GO:0047961">
    <property type="term" value="F:glycine N-acyltransferase activity"/>
    <property type="evidence" value="ECO:0007669"/>
    <property type="project" value="InterPro"/>
</dbReference>
<reference evidence="2 3" key="2">
    <citation type="submission" date="2018-11" db="EMBL/GenBank/DDBJ databases">
        <authorList>
            <consortium name="Pathogen Informatics"/>
        </authorList>
    </citation>
    <scope>NUCLEOTIDE SEQUENCE [LARGE SCALE GENOMIC DNA]</scope>
</reference>
<dbReference type="Proteomes" id="UP000267096">
    <property type="component" value="Unassembled WGS sequence"/>
</dbReference>
<dbReference type="PANTHER" id="PTHR15298">
    <property type="entry name" value="L-COA N-ACYLTRANSFERASE-RELATED"/>
    <property type="match status" value="1"/>
</dbReference>
<dbReference type="Gene3D" id="3.40.630.30">
    <property type="match status" value="1"/>
</dbReference>
<evidence type="ECO:0000313" key="2">
    <source>
        <dbReference type="EMBL" id="VDK55676.1"/>
    </source>
</evidence>
<dbReference type="PANTHER" id="PTHR15298:SF1">
    <property type="entry name" value="GLYCINE N-ACYLTRANSFERASE-LIKE PROTEIN"/>
    <property type="match status" value="1"/>
</dbReference>
<dbReference type="WBParaSite" id="ASIM_0001622101-mRNA-1">
    <property type="protein sequence ID" value="ASIM_0001622101-mRNA-1"/>
    <property type="gene ID" value="ASIM_0001622101"/>
</dbReference>
<protein>
    <recommendedName>
        <fullName evidence="1">Glycine N-acyltransferase-like protein</fullName>
        <ecNumber evidence="1">2.3.1.-</ecNumber>
    </recommendedName>
</protein>
<sequence>MPSALVRHGKEAVSFEMCDPSGFQNHLFTIEQHRGKGLGTAVEMRLCQQCISEQLWPFKCVELYNTSVLKSANESHLWTRLDDLSHNPIAINFIRFSKKNGPSAPAT</sequence>
<evidence type="ECO:0000256" key="1">
    <source>
        <dbReference type="RuleBase" id="RU368002"/>
    </source>
</evidence>
<keyword evidence="1" id="KW-0808">Transferase</keyword>